<reference evidence="2 3" key="1">
    <citation type="journal article" date="2013" name="Genome Announc.">
        <title>Draft Genome Sequence of Indibacter alkaliphilus Strain LW1T, Isolated from Lonar Lake, a Haloalkaline Lake in the Buldana District of Maharashtra, India.</title>
        <authorList>
            <person name="Singh A."/>
            <person name="Kumar Jangir P."/>
            <person name="Sharma R."/>
            <person name="Singh A."/>
            <person name="Kumar Pinnaka A."/>
            <person name="Shivaji S."/>
        </authorList>
    </citation>
    <scope>NUCLEOTIDE SEQUENCE [LARGE SCALE GENOMIC DNA]</scope>
    <source>
        <strain evidence="3">CCUG 57479 / KCTC 22604 / LW1</strain>
    </source>
</reference>
<keyword evidence="1" id="KW-0472">Membrane</keyword>
<dbReference type="AlphaFoldDB" id="S2DA39"/>
<comment type="caution">
    <text evidence="2">The sequence shown here is derived from an EMBL/GenBank/DDBJ whole genome shotgun (WGS) entry which is preliminary data.</text>
</comment>
<accession>S2DA39</accession>
<feature type="transmembrane region" description="Helical" evidence="1">
    <location>
        <begin position="20"/>
        <end position="39"/>
    </location>
</feature>
<gene>
    <name evidence="2" type="ORF">A33Q_3151</name>
</gene>
<evidence type="ECO:0000256" key="1">
    <source>
        <dbReference type="SAM" id="Phobius"/>
    </source>
</evidence>
<name>S2DA39_INDAL</name>
<evidence type="ECO:0000313" key="3">
    <source>
        <dbReference type="Proteomes" id="UP000006073"/>
    </source>
</evidence>
<dbReference type="EMBL" id="ALWO02000037">
    <property type="protein sequence ID" value="EOZ95789.1"/>
    <property type="molecule type" value="Genomic_DNA"/>
</dbReference>
<keyword evidence="1" id="KW-0812">Transmembrane</keyword>
<protein>
    <submittedName>
        <fullName evidence="2">Uncharacterized protein</fullName>
    </submittedName>
</protein>
<sequence length="45" mass="5715">MYFNFISPRAYFTQYISTLFHYSIFHEVYFNFISPWAYFKIDKNR</sequence>
<dbReference type="STRING" id="1189612.A33Q_3151"/>
<keyword evidence="1" id="KW-1133">Transmembrane helix</keyword>
<dbReference type="Proteomes" id="UP000006073">
    <property type="component" value="Unassembled WGS sequence"/>
</dbReference>
<keyword evidence="3" id="KW-1185">Reference proteome</keyword>
<organism evidence="2 3">
    <name type="scientific">Indibacter alkaliphilus (strain CCUG 57479 / KCTC 22604 / LW1)</name>
    <dbReference type="NCBI Taxonomy" id="1189612"/>
    <lineage>
        <taxon>Bacteria</taxon>
        <taxon>Pseudomonadati</taxon>
        <taxon>Bacteroidota</taxon>
        <taxon>Cytophagia</taxon>
        <taxon>Cytophagales</taxon>
        <taxon>Cyclobacteriaceae</taxon>
    </lineage>
</organism>
<proteinExistence type="predicted"/>
<evidence type="ECO:0000313" key="2">
    <source>
        <dbReference type="EMBL" id="EOZ95789.1"/>
    </source>
</evidence>